<name>A0A6C0EUE1_9ZZZZ</name>
<feature type="transmembrane region" description="Helical" evidence="1">
    <location>
        <begin position="37"/>
        <end position="56"/>
    </location>
</feature>
<evidence type="ECO:0000256" key="1">
    <source>
        <dbReference type="SAM" id="Phobius"/>
    </source>
</evidence>
<proteinExistence type="predicted"/>
<accession>A0A6C0EUE1</accession>
<keyword evidence="1" id="KW-1133">Transmembrane helix</keyword>
<sequence>MEWTPEHETTLAEWGDKAMCYKWLHSKSNAKYRQLNTWYTIPVIIMSTLTGTANFAQDKIPISFRSYATMLIGGVNILAGIITTIQQFLKINELNESHRVSAIVWDKFYRKIKVELSKHPEERQDVVVFFKSATEEYDRLMETSPTIDKSIIEMFNKTFKDTSNIKIKDFFEGLTKPEICDSLISVKTSIYKPNDKEKFFKNIIDDIRLSVKEDQNPQNVLISQFWDTFNNELKRPPTKDELIDNLVKDNFIDENMIELFLSSQDI</sequence>
<feature type="transmembrane region" description="Helical" evidence="1">
    <location>
        <begin position="68"/>
        <end position="89"/>
    </location>
</feature>
<keyword evidence="1" id="KW-0812">Transmembrane</keyword>
<protein>
    <recommendedName>
        <fullName evidence="3">SMODS and SLOG-associating 2TM effector domain-containing protein</fullName>
    </recommendedName>
</protein>
<dbReference type="AlphaFoldDB" id="A0A6C0EUE1"/>
<dbReference type="NCBIfam" id="NF033632">
    <property type="entry name" value="SLATT_4"/>
    <property type="match status" value="1"/>
</dbReference>
<reference evidence="2" key="1">
    <citation type="journal article" date="2020" name="Nature">
        <title>Giant virus diversity and host interactions through global metagenomics.</title>
        <authorList>
            <person name="Schulz F."/>
            <person name="Roux S."/>
            <person name="Paez-Espino D."/>
            <person name="Jungbluth S."/>
            <person name="Walsh D.A."/>
            <person name="Denef V.J."/>
            <person name="McMahon K.D."/>
            <person name="Konstantinidis K.T."/>
            <person name="Eloe-Fadrosh E.A."/>
            <person name="Kyrpides N.C."/>
            <person name="Woyke T."/>
        </authorList>
    </citation>
    <scope>NUCLEOTIDE SEQUENCE</scope>
    <source>
        <strain evidence="2">GVMAG-M-3300009159-65</strain>
    </source>
</reference>
<evidence type="ECO:0000313" key="2">
    <source>
        <dbReference type="EMBL" id="QHT31959.1"/>
    </source>
</evidence>
<keyword evidence="1" id="KW-0472">Membrane</keyword>
<organism evidence="2">
    <name type="scientific">viral metagenome</name>
    <dbReference type="NCBI Taxonomy" id="1070528"/>
    <lineage>
        <taxon>unclassified sequences</taxon>
        <taxon>metagenomes</taxon>
        <taxon>organismal metagenomes</taxon>
    </lineage>
</organism>
<dbReference type="EMBL" id="MN738929">
    <property type="protein sequence ID" value="QHT31959.1"/>
    <property type="molecule type" value="Genomic_DNA"/>
</dbReference>
<evidence type="ECO:0008006" key="3">
    <source>
        <dbReference type="Google" id="ProtNLM"/>
    </source>
</evidence>